<dbReference type="InterPro" id="IPR003838">
    <property type="entry name" value="ABC3_permease_C"/>
</dbReference>
<feature type="domain" description="FtsX extracellular" evidence="15">
    <location>
        <begin position="62"/>
        <end position="154"/>
    </location>
</feature>
<keyword evidence="11 12" id="KW-0131">Cell cycle</keyword>
<evidence type="ECO:0000256" key="9">
    <source>
        <dbReference type="ARBA" id="ARBA00022989"/>
    </source>
</evidence>
<reference evidence="16 17" key="1">
    <citation type="submission" date="2016-10" db="EMBL/GenBank/DDBJ databases">
        <authorList>
            <person name="de Groot N.N."/>
        </authorList>
    </citation>
    <scope>NUCLEOTIDE SEQUENCE [LARGE SCALE GENOMIC DNA]</scope>
    <source>
        <strain evidence="16 17">Nl18</strain>
    </source>
</reference>
<dbReference type="GO" id="GO:0032153">
    <property type="term" value="C:cell division site"/>
    <property type="evidence" value="ECO:0007669"/>
    <property type="project" value="TreeGrafter"/>
</dbReference>
<comment type="subunit">
    <text evidence="3">Forms a membrane-associated complex with FtsE.</text>
</comment>
<dbReference type="PANTHER" id="PTHR47755:SF1">
    <property type="entry name" value="CELL DIVISION PROTEIN FTSX"/>
    <property type="match status" value="1"/>
</dbReference>
<feature type="transmembrane region" description="Helical" evidence="13">
    <location>
        <begin position="21"/>
        <end position="47"/>
    </location>
</feature>
<feature type="transmembrane region" description="Helical" evidence="13">
    <location>
        <begin position="274"/>
        <end position="297"/>
    </location>
</feature>
<keyword evidence="5 12" id="KW-1003">Cell membrane</keyword>
<feature type="transmembrane region" description="Helical" evidence="13">
    <location>
        <begin position="222"/>
        <end position="247"/>
    </location>
</feature>
<dbReference type="Proteomes" id="UP000183898">
    <property type="component" value="Unassembled WGS sequence"/>
</dbReference>
<dbReference type="Pfam" id="PF18075">
    <property type="entry name" value="FtsX_ECD"/>
    <property type="match status" value="1"/>
</dbReference>
<dbReference type="InterPro" id="IPR040690">
    <property type="entry name" value="FtsX_ECD"/>
</dbReference>
<comment type="subcellular location">
    <subcellularLocation>
        <location evidence="1">Cell inner membrane</location>
        <topology evidence="1">Multi-pass membrane protein</topology>
    </subcellularLocation>
</comment>
<evidence type="ECO:0000256" key="4">
    <source>
        <dbReference type="ARBA" id="ARBA00021907"/>
    </source>
</evidence>
<evidence type="ECO:0000256" key="6">
    <source>
        <dbReference type="ARBA" id="ARBA00022519"/>
    </source>
</evidence>
<dbReference type="GO" id="GO:0005886">
    <property type="term" value="C:plasma membrane"/>
    <property type="evidence" value="ECO:0007669"/>
    <property type="project" value="UniProtKB-SubCell"/>
</dbReference>
<comment type="similarity">
    <text evidence="2 12">Belongs to the ABC-4 integral membrane protein family. FtsX subfamily.</text>
</comment>
<dbReference type="Gene3D" id="3.30.70.3040">
    <property type="match status" value="1"/>
</dbReference>
<evidence type="ECO:0000256" key="8">
    <source>
        <dbReference type="ARBA" id="ARBA00022692"/>
    </source>
</evidence>
<dbReference type="Pfam" id="PF02687">
    <property type="entry name" value="FtsX"/>
    <property type="match status" value="1"/>
</dbReference>
<evidence type="ECO:0000259" key="14">
    <source>
        <dbReference type="Pfam" id="PF02687"/>
    </source>
</evidence>
<evidence type="ECO:0000256" key="7">
    <source>
        <dbReference type="ARBA" id="ARBA00022618"/>
    </source>
</evidence>
<organism evidence="16 17">
    <name type="scientific">Nitrosospira multiformis</name>
    <dbReference type="NCBI Taxonomy" id="1231"/>
    <lineage>
        <taxon>Bacteria</taxon>
        <taxon>Pseudomonadati</taxon>
        <taxon>Pseudomonadota</taxon>
        <taxon>Betaproteobacteria</taxon>
        <taxon>Nitrosomonadales</taxon>
        <taxon>Nitrosomonadaceae</taxon>
        <taxon>Nitrosospira</taxon>
    </lineage>
</organism>
<comment type="function">
    <text evidence="12">Part of the ABC transporter FtsEX involved in cellular division.</text>
</comment>
<evidence type="ECO:0000256" key="5">
    <source>
        <dbReference type="ARBA" id="ARBA00022475"/>
    </source>
</evidence>
<gene>
    <name evidence="16" type="ORF">SAMN05216404_11183</name>
</gene>
<evidence type="ECO:0000313" key="17">
    <source>
        <dbReference type="Proteomes" id="UP000183898"/>
    </source>
</evidence>
<dbReference type="PIRSF" id="PIRSF003097">
    <property type="entry name" value="FtsX"/>
    <property type="match status" value="1"/>
</dbReference>
<dbReference type="AlphaFoldDB" id="A0A1H8LXV0"/>
<evidence type="ECO:0000256" key="10">
    <source>
        <dbReference type="ARBA" id="ARBA00023136"/>
    </source>
</evidence>
<evidence type="ECO:0000259" key="15">
    <source>
        <dbReference type="Pfam" id="PF18075"/>
    </source>
</evidence>
<keyword evidence="10 12" id="KW-0472">Membrane</keyword>
<feature type="transmembrane region" description="Helical" evidence="13">
    <location>
        <begin position="173"/>
        <end position="194"/>
    </location>
</feature>
<dbReference type="InterPro" id="IPR047590">
    <property type="entry name" value="FtsX_proteobact-type"/>
</dbReference>
<dbReference type="PANTHER" id="PTHR47755">
    <property type="entry name" value="CELL DIVISION PROTEIN FTSX"/>
    <property type="match status" value="1"/>
</dbReference>
<accession>A0A1H8LXV0</accession>
<dbReference type="NCBIfam" id="TIGR00439">
    <property type="entry name" value="FtsX_Gneg"/>
    <property type="match status" value="1"/>
</dbReference>
<dbReference type="EMBL" id="FOCT01000011">
    <property type="protein sequence ID" value="SEO09937.1"/>
    <property type="molecule type" value="Genomic_DNA"/>
</dbReference>
<dbReference type="RefSeq" id="WP_074747929.1">
    <property type="nucleotide sequence ID" value="NZ_FOCT01000011.1"/>
</dbReference>
<dbReference type="GO" id="GO:0051301">
    <property type="term" value="P:cell division"/>
    <property type="evidence" value="ECO:0007669"/>
    <property type="project" value="UniProtKB-KW"/>
</dbReference>
<name>A0A1H8LXV0_9PROT</name>
<evidence type="ECO:0000256" key="13">
    <source>
        <dbReference type="SAM" id="Phobius"/>
    </source>
</evidence>
<keyword evidence="6 12" id="KW-0997">Cell inner membrane</keyword>
<keyword evidence="8 13" id="KW-0812">Transmembrane</keyword>
<sequence>MNIWLSYHWHALALAFKRLALIPFSTLLTLGVIGIAFSLPAGIYVFLENVEALSGHFSSGPQLSLFLKLNATESDVGKIESFLKENPHVASFKFIPKASALKQFKESPGLAGVMDGLEGNPLPDAFVITAKDVSTETLETLSRALSELRQVEHVQLDSAWTQRLDALLKLGRLAAWMLSVLLSLLVIAVVFNTIRLQILTMRDEIEVAKLIGATNGFICRPFLYFGTIQGLVGGIVAWLIISLGIHLTDEPVKHLMQLYETDFRLYHLSMGDSLIMFLFSAGLGWLGAWLSVVSHLLKIEPQ</sequence>
<keyword evidence="7 12" id="KW-0132">Cell division</keyword>
<evidence type="ECO:0000313" key="16">
    <source>
        <dbReference type="EMBL" id="SEO09937.1"/>
    </source>
</evidence>
<proteinExistence type="inferred from homology"/>
<dbReference type="InterPro" id="IPR004513">
    <property type="entry name" value="FtsX"/>
</dbReference>
<feature type="domain" description="ABC3 transporter permease C-terminal" evidence="14">
    <location>
        <begin position="177"/>
        <end position="292"/>
    </location>
</feature>
<evidence type="ECO:0000256" key="3">
    <source>
        <dbReference type="ARBA" id="ARBA00011160"/>
    </source>
</evidence>
<evidence type="ECO:0000256" key="12">
    <source>
        <dbReference type="PIRNR" id="PIRNR003097"/>
    </source>
</evidence>
<keyword evidence="9 13" id="KW-1133">Transmembrane helix</keyword>
<protein>
    <recommendedName>
        <fullName evidence="4 12">Cell division protein FtsX</fullName>
    </recommendedName>
</protein>
<evidence type="ECO:0000256" key="2">
    <source>
        <dbReference type="ARBA" id="ARBA00007379"/>
    </source>
</evidence>
<evidence type="ECO:0000256" key="1">
    <source>
        <dbReference type="ARBA" id="ARBA00004429"/>
    </source>
</evidence>
<evidence type="ECO:0000256" key="11">
    <source>
        <dbReference type="ARBA" id="ARBA00023306"/>
    </source>
</evidence>